<dbReference type="RefSeq" id="XP_040776058.1">
    <property type="nucleotide sequence ID" value="XM_040917346.1"/>
</dbReference>
<proteinExistence type="predicted"/>
<evidence type="ECO:0000256" key="1">
    <source>
        <dbReference type="SAM" id="MobiDB-lite"/>
    </source>
</evidence>
<comment type="caution">
    <text evidence="3">The sequence shown here is derived from an EMBL/GenBank/DDBJ whole genome shotgun (WGS) entry which is preliminary data.</text>
</comment>
<reference evidence="3" key="1">
    <citation type="journal article" date="2020" name="Phytopathology">
        <title>Genome sequence of the chestnut blight fungus Cryphonectria parasitica EP155: A fundamental resource for an archetypical invasive plant pathogen.</title>
        <authorList>
            <person name="Crouch J.A."/>
            <person name="Dawe A."/>
            <person name="Aerts A."/>
            <person name="Barry K."/>
            <person name="Churchill A.C.L."/>
            <person name="Grimwood J."/>
            <person name="Hillman B."/>
            <person name="Milgroom M.G."/>
            <person name="Pangilinan J."/>
            <person name="Smith M."/>
            <person name="Salamov A."/>
            <person name="Schmutz J."/>
            <person name="Yadav J."/>
            <person name="Grigoriev I.V."/>
            <person name="Nuss D."/>
        </authorList>
    </citation>
    <scope>NUCLEOTIDE SEQUENCE</scope>
    <source>
        <strain evidence="3">EP155</strain>
    </source>
</reference>
<evidence type="ECO:0000259" key="2">
    <source>
        <dbReference type="Pfam" id="PF05225"/>
    </source>
</evidence>
<feature type="domain" description="HTH psq-type" evidence="2">
    <location>
        <begin position="8"/>
        <end position="43"/>
    </location>
</feature>
<dbReference type="GO" id="GO:0003677">
    <property type="term" value="F:DNA binding"/>
    <property type="evidence" value="ECO:0007669"/>
    <property type="project" value="InterPro"/>
</dbReference>
<organism evidence="3 4">
    <name type="scientific">Cryphonectria parasitica (strain ATCC 38755 / EP155)</name>
    <dbReference type="NCBI Taxonomy" id="660469"/>
    <lineage>
        <taxon>Eukaryota</taxon>
        <taxon>Fungi</taxon>
        <taxon>Dikarya</taxon>
        <taxon>Ascomycota</taxon>
        <taxon>Pezizomycotina</taxon>
        <taxon>Sordariomycetes</taxon>
        <taxon>Sordariomycetidae</taxon>
        <taxon>Diaporthales</taxon>
        <taxon>Cryphonectriaceae</taxon>
        <taxon>Cryphonectria-Endothia species complex</taxon>
        <taxon>Cryphonectria</taxon>
    </lineage>
</organism>
<feature type="region of interest" description="Disordered" evidence="1">
    <location>
        <begin position="28"/>
        <end position="69"/>
    </location>
</feature>
<dbReference type="GeneID" id="63834475"/>
<gene>
    <name evidence="3" type="ORF">M406DRAFT_260166</name>
</gene>
<dbReference type="Proteomes" id="UP000803844">
    <property type="component" value="Unassembled WGS sequence"/>
</dbReference>
<protein>
    <recommendedName>
        <fullName evidence="2">HTH psq-type domain-containing protein</fullName>
    </recommendedName>
</protein>
<sequence>MPSHAWNEENMADALFDIIDNHLSLRKSAKKHGIAPQTLSDRLHAGSSVQEAKKPQQRLSTTEEKKILR</sequence>
<dbReference type="OrthoDB" id="6742042at2759"/>
<dbReference type="SUPFAM" id="SSF46689">
    <property type="entry name" value="Homeodomain-like"/>
    <property type="match status" value="1"/>
</dbReference>
<keyword evidence="4" id="KW-1185">Reference proteome</keyword>
<dbReference type="InterPro" id="IPR007889">
    <property type="entry name" value="HTH_Psq"/>
</dbReference>
<dbReference type="AlphaFoldDB" id="A0A9P4Y162"/>
<evidence type="ECO:0000313" key="4">
    <source>
        <dbReference type="Proteomes" id="UP000803844"/>
    </source>
</evidence>
<accession>A0A9P4Y162</accession>
<dbReference type="Pfam" id="PF05225">
    <property type="entry name" value="HTH_psq"/>
    <property type="match status" value="1"/>
</dbReference>
<dbReference type="Gene3D" id="1.10.10.60">
    <property type="entry name" value="Homeodomain-like"/>
    <property type="match status" value="1"/>
</dbReference>
<dbReference type="InterPro" id="IPR009057">
    <property type="entry name" value="Homeodomain-like_sf"/>
</dbReference>
<evidence type="ECO:0000313" key="3">
    <source>
        <dbReference type="EMBL" id="KAF3765097.1"/>
    </source>
</evidence>
<dbReference type="EMBL" id="MU032348">
    <property type="protein sequence ID" value="KAF3765097.1"/>
    <property type="molecule type" value="Genomic_DNA"/>
</dbReference>
<name>A0A9P4Y162_CRYP1</name>